<protein>
    <submittedName>
        <fullName evidence="4">MBL fold metallo-hydrolase</fullName>
    </submittedName>
</protein>
<organism evidence="4 5">
    <name type="scientific">Paludibaculum fermentans</name>
    <dbReference type="NCBI Taxonomy" id="1473598"/>
    <lineage>
        <taxon>Bacteria</taxon>
        <taxon>Pseudomonadati</taxon>
        <taxon>Acidobacteriota</taxon>
        <taxon>Terriglobia</taxon>
        <taxon>Bryobacterales</taxon>
        <taxon>Bryobacteraceae</taxon>
        <taxon>Paludibaculum</taxon>
    </lineage>
</organism>
<feature type="domain" description="Metallo-beta-lactamase" evidence="3">
    <location>
        <begin position="32"/>
        <end position="220"/>
    </location>
</feature>
<sequence>MRWTLVFLMAAALSLPAANRKNLEISFIDTEGGQATLLVTPSGESLLVDAGWPGNNGRDADRIISAAKKAGLTKIDYLLVTHYHLDHVGGVPDLAAKFPVGTVIDHGANIETGRGADALNAGYQKVLAAGTKRLTVKPGDVLPLKDLRVEVVTANGERIPKALKGGGQKNAVCATEKRRDDDPSENARSIGVLMTFGKFRFVDLGDLTWNKELDAACPEHLIGPIDLFITTHHGLDQSNSASMVHGLHPRVAIMNNGARKGGSPAAWSIISASPGLQDLWQIHYAVAGGKDHNVAEDRIANPEEKCQGVGLEVSATKGGSFTVTNPRNGFNKSYKP</sequence>
<feature type="chain" id="PRO_5032475565" evidence="2">
    <location>
        <begin position="18"/>
        <end position="336"/>
    </location>
</feature>
<dbReference type="Pfam" id="PF00753">
    <property type="entry name" value="Lactamase_B"/>
    <property type="match status" value="1"/>
</dbReference>
<feature type="region of interest" description="Disordered" evidence="1">
    <location>
        <begin position="317"/>
        <end position="336"/>
    </location>
</feature>
<evidence type="ECO:0000313" key="5">
    <source>
        <dbReference type="Proteomes" id="UP000593892"/>
    </source>
</evidence>
<dbReference type="PANTHER" id="PTHR30619:SF1">
    <property type="entry name" value="RECOMBINATION PROTEIN 2"/>
    <property type="match status" value="1"/>
</dbReference>
<dbReference type="Gene3D" id="3.60.15.10">
    <property type="entry name" value="Ribonuclease Z/Hydroxyacylglutathione hydrolase-like"/>
    <property type="match status" value="1"/>
</dbReference>
<evidence type="ECO:0000256" key="2">
    <source>
        <dbReference type="SAM" id="SignalP"/>
    </source>
</evidence>
<dbReference type="InterPro" id="IPR036866">
    <property type="entry name" value="RibonucZ/Hydroxyglut_hydro"/>
</dbReference>
<dbReference type="SUPFAM" id="SSF56281">
    <property type="entry name" value="Metallo-hydrolase/oxidoreductase"/>
    <property type="match status" value="1"/>
</dbReference>
<dbReference type="AlphaFoldDB" id="A0A7S7NK71"/>
<keyword evidence="5" id="KW-1185">Reference proteome</keyword>
<dbReference type="RefSeq" id="WP_194446823.1">
    <property type="nucleotide sequence ID" value="NZ_CP063849.1"/>
</dbReference>
<keyword evidence="2" id="KW-0732">Signal</keyword>
<dbReference type="PANTHER" id="PTHR30619">
    <property type="entry name" value="DNA INTERNALIZATION/COMPETENCE PROTEIN COMEC/REC2"/>
    <property type="match status" value="1"/>
</dbReference>
<dbReference type="GO" id="GO:0016787">
    <property type="term" value="F:hydrolase activity"/>
    <property type="evidence" value="ECO:0007669"/>
    <property type="project" value="UniProtKB-KW"/>
</dbReference>
<dbReference type="Proteomes" id="UP000593892">
    <property type="component" value="Chromosome"/>
</dbReference>
<dbReference type="InterPro" id="IPR001279">
    <property type="entry name" value="Metallo-B-lactamas"/>
</dbReference>
<gene>
    <name evidence="4" type="ORF">IRI77_20165</name>
</gene>
<proteinExistence type="predicted"/>
<dbReference type="EMBL" id="CP063849">
    <property type="protein sequence ID" value="QOY85153.1"/>
    <property type="molecule type" value="Genomic_DNA"/>
</dbReference>
<accession>A0A7S7NK71</accession>
<reference evidence="4 5" key="1">
    <citation type="submission" date="2020-10" db="EMBL/GenBank/DDBJ databases">
        <title>Complete genome sequence of Paludibaculum fermentans P105T, a facultatively anaerobic acidobacterium capable of dissimilatory Fe(III) reduction.</title>
        <authorList>
            <person name="Dedysh S.N."/>
            <person name="Beletsky A.V."/>
            <person name="Kulichevskaya I.S."/>
            <person name="Mardanov A.V."/>
            <person name="Ravin N.V."/>
        </authorList>
    </citation>
    <scope>NUCLEOTIDE SEQUENCE [LARGE SCALE GENOMIC DNA]</scope>
    <source>
        <strain evidence="4 5">P105</strain>
    </source>
</reference>
<dbReference type="InterPro" id="IPR052159">
    <property type="entry name" value="Competence_DNA_uptake"/>
</dbReference>
<dbReference type="SMART" id="SM00849">
    <property type="entry name" value="Lactamase_B"/>
    <property type="match status" value="1"/>
</dbReference>
<feature type="signal peptide" evidence="2">
    <location>
        <begin position="1"/>
        <end position="17"/>
    </location>
</feature>
<dbReference type="KEGG" id="pfer:IRI77_20165"/>
<name>A0A7S7NK71_PALFE</name>
<evidence type="ECO:0000256" key="1">
    <source>
        <dbReference type="SAM" id="MobiDB-lite"/>
    </source>
</evidence>
<evidence type="ECO:0000259" key="3">
    <source>
        <dbReference type="SMART" id="SM00849"/>
    </source>
</evidence>
<evidence type="ECO:0000313" key="4">
    <source>
        <dbReference type="EMBL" id="QOY85153.1"/>
    </source>
</evidence>
<keyword evidence="4" id="KW-0378">Hydrolase</keyword>